<evidence type="ECO:0000256" key="3">
    <source>
        <dbReference type="ARBA" id="ARBA00022801"/>
    </source>
</evidence>
<dbReference type="Proteomes" id="UP001142393">
    <property type="component" value="Unassembled WGS sequence"/>
</dbReference>
<feature type="region of interest" description="Disordered" evidence="4">
    <location>
        <begin position="504"/>
        <end position="536"/>
    </location>
</feature>
<sequence length="895" mass="100719">MSMQCLRSSATEEDRELAKKNFTIPQNAQVALFPDPHATLWDMLKFLPPKISSSHSESLDVTHFFSQQCPSTETLEILQKLRCLPLPDATTIHRLNAISHEHWLKGVRSVRYAHVSNVEMNFPCWILSYWTTMLLHVSHIHRPWVQNHDWLDKLRKCPDKEVRDEAQATFQLLAKVRWTAPKSGFSDKLPIHSLWRTLGTHWMSSTVVDNALEVLRNDINDKCHLDSNFVVAMTDVVEKLVTLFGGKNEDHDGYLKSKWLQSIGRQVFEDGKTMVTVTHLGKLPPQRGGTGPDHWVPLAINGLDRIFFYGDSLRRKETPTLPPTLLKTLNAWKGIHTSHAFSQKVIPVSPQDDGFSCGPCAINAIEHLVRPETAAIAEPRYIVNIRMQIIHGIIHRVITTKDSQNIAEPTSDDYDECGIDIIDHDPGTSSVDFGIASDTELTYQANSSPGTPGPSALQSFALEHTPKPDRHSLDDFLVPMTKEELTAATKHEFEILAVRTEKREEKANKEEHEKKLQKREMGRIRQQKFRDRRQTQRIESGWTDQRGKIELAAKKSGKPWKPVNIMTVAKQSNPTLFKTLTSQVVGRWIDPVSQAKGHYKWLDTVLEQVKRGNAPGGQNTRRGILDPFPNIHKLIEKQLNSLREAGVPLSSISIRAIMIGIIEKHAPQLFDQLLTDGTKFSLGWLVKAYHDINKPELIRKAFQLCRAGEYDLSQESLTKLSTLRALSKLKTTHPVLFQKLTQDDTAPDPVTKQRQKKKAAEGPHTSNKFKAVADATEEVEESEPVFTDTGCFDDSCDIPIGAIVDYVVSEGKDVSKGVVEGENGKITRTAEAEDPDVEAPAVVAEGQEETKEMGRGKRVRKLTARMMSKDWEFTADLDIASAEVGSSQKKRKKSA</sequence>
<keyword evidence="7" id="KW-1185">Reference proteome</keyword>
<evidence type="ECO:0000313" key="6">
    <source>
        <dbReference type="EMBL" id="KAJ3751185.1"/>
    </source>
</evidence>
<dbReference type="InterPro" id="IPR003653">
    <property type="entry name" value="Peptidase_C48_C"/>
</dbReference>
<evidence type="ECO:0000256" key="4">
    <source>
        <dbReference type="SAM" id="MobiDB-lite"/>
    </source>
</evidence>
<dbReference type="AlphaFoldDB" id="A0A9W8PC81"/>
<name>A0A9W8PC81_9AGAR</name>
<dbReference type="GO" id="GO:0006508">
    <property type="term" value="P:proteolysis"/>
    <property type="evidence" value="ECO:0007669"/>
    <property type="project" value="UniProtKB-KW"/>
</dbReference>
<dbReference type="EMBL" id="JANVFU010000001">
    <property type="protein sequence ID" value="KAJ3751185.1"/>
    <property type="molecule type" value="Genomic_DNA"/>
</dbReference>
<organism evidence="6 7">
    <name type="scientific">Lentinula detonsa</name>
    <dbReference type="NCBI Taxonomy" id="2804962"/>
    <lineage>
        <taxon>Eukaryota</taxon>
        <taxon>Fungi</taxon>
        <taxon>Dikarya</taxon>
        <taxon>Basidiomycota</taxon>
        <taxon>Agaricomycotina</taxon>
        <taxon>Agaricomycetes</taxon>
        <taxon>Agaricomycetidae</taxon>
        <taxon>Agaricales</taxon>
        <taxon>Marasmiineae</taxon>
        <taxon>Omphalotaceae</taxon>
        <taxon>Lentinula</taxon>
    </lineage>
</organism>
<evidence type="ECO:0000256" key="2">
    <source>
        <dbReference type="ARBA" id="ARBA00022670"/>
    </source>
</evidence>
<accession>A0A9W8PC81</accession>
<evidence type="ECO:0000256" key="1">
    <source>
        <dbReference type="ARBA" id="ARBA00005234"/>
    </source>
</evidence>
<dbReference type="PROSITE" id="PS50600">
    <property type="entry name" value="ULP_PROTEASE"/>
    <property type="match status" value="1"/>
</dbReference>
<gene>
    <name evidence="6" type="ORF">DFH05DRAFT_1456040</name>
</gene>
<dbReference type="Gene3D" id="3.40.395.10">
    <property type="entry name" value="Adenoviral Proteinase, Chain A"/>
    <property type="match status" value="1"/>
</dbReference>
<dbReference type="GO" id="GO:0019783">
    <property type="term" value="F:ubiquitin-like protein peptidase activity"/>
    <property type="evidence" value="ECO:0007669"/>
    <property type="project" value="UniProtKB-ARBA"/>
</dbReference>
<evidence type="ECO:0000259" key="5">
    <source>
        <dbReference type="PROSITE" id="PS50600"/>
    </source>
</evidence>
<feature type="domain" description="Ubiquitin-like protease family profile" evidence="5">
    <location>
        <begin position="170"/>
        <end position="368"/>
    </location>
</feature>
<keyword evidence="3" id="KW-0378">Hydrolase</keyword>
<feature type="region of interest" description="Disordered" evidence="4">
    <location>
        <begin position="740"/>
        <end position="767"/>
    </location>
</feature>
<dbReference type="GO" id="GO:0008234">
    <property type="term" value="F:cysteine-type peptidase activity"/>
    <property type="evidence" value="ECO:0007669"/>
    <property type="project" value="InterPro"/>
</dbReference>
<dbReference type="SUPFAM" id="SSF54001">
    <property type="entry name" value="Cysteine proteinases"/>
    <property type="match status" value="1"/>
</dbReference>
<comment type="similarity">
    <text evidence="1">Belongs to the peptidase C48 family.</text>
</comment>
<reference evidence="6 7" key="1">
    <citation type="journal article" date="2023" name="Proc. Natl. Acad. Sci. U.S.A.">
        <title>A global phylogenomic analysis of the shiitake genus Lentinula.</title>
        <authorList>
            <person name="Sierra-Patev S."/>
            <person name="Min B."/>
            <person name="Naranjo-Ortiz M."/>
            <person name="Looney B."/>
            <person name="Konkel Z."/>
            <person name="Slot J.C."/>
            <person name="Sakamoto Y."/>
            <person name="Steenwyk J.L."/>
            <person name="Rokas A."/>
            <person name="Carro J."/>
            <person name="Camarero S."/>
            <person name="Ferreira P."/>
            <person name="Molpeceres G."/>
            <person name="Ruiz-Duenas F.J."/>
            <person name="Serrano A."/>
            <person name="Henrissat B."/>
            <person name="Drula E."/>
            <person name="Hughes K.W."/>
            <person name="Mata J.L."/>
            <person name="Ishikawa N.K."/>
            <person name="Vargas-Isla R."/>
            <person name="Ushijima S."/>
            <person name="Smith C.A."/>
            <person name="Donoghue J."/>
            <person name="Ahrendt S."/>
            <person name="Andreopoulos W."/>
            <person name="He G."/>
            <person name="LaButti K."/>
            <person name="Lipzen A."/>
            <person name="Ng V."/>
            <person name="Riley R."/>
            <person name="Sandor L."/>
            <person name="Barry K."/>
            <person name="Martinez A.T."/>
            <person name="Xiao Y."/>
            <person name="Gibbons J.G."/>
            <person name="Terashima K."/>
            <person name="Grigoriev I.V."/>
            <person name="Hibbett D."/>
        </authorList>
    </citation>
    <scope>NUCLEOTIDE SEQUENCE [LARGE SCALE GENOMIC DNA]</scope>
    <source>
        <strain evidence="6 7">TFB7810</strain>
    </source>
</reference>
<keyword evidence="2" id="KW-0645">Protease</keyword>
<dbReference type="InterPro" id="IPR038765">
    <property type="entry name" value="Papain-like_cys_pep_sf"/>
</dbReference>
<comment type="caution">
    <text evidence="6">The sequence shown here is derived from an EMBL/GenBank/DDBJ whole genome shotgun (WGS) entry which is preliminary data.</text>
</comment>
<proteinExistence type="inferred from homology"/>
<protein>
    <recommendedName>
        <fullName evidence="5">Ubiquitin-like protease family profile domain-containing protein</fullName>
    </recommendedName>
</protein>
<evidence type="ECO:0000313" key="7">
    <source>
        <dbReference type="Proteomes" id="UP001142393"/>
    </source>
</evidence>